<dbReference type="PANTHER" id="PTHR31094:SF2">
    <property type="entry name" value="RIKEN CDNA 2310061I04 GENE"/>
    <property type="match status" value="1"/>
</dbReference>
<organism evidence="1 2">
    <name type="scientific">Mesorhabditis spiculigera</name>
    <dbReference type="NCBI Taxonomy" id="96644"/>
    <lineage>
        <taxon>Eukaryota</taxon>
        <taxon>Metazoa</taxon>
        <taxon>Ecdysozoa</taxon>
        <taxon>Nematoda</taxon>
        <taxon>Chromadorea</taxon>
        <taxon>Rhabditida</taxon>
        <taxon>Rhabditina</taxon>
        <taxon>Rhabditomorpha</taxon>
        <taxon>Rhabditoidea</taxon>
        <taxon>Rhabditidae</taxon>
        <taxon>Mesorhabditinae</taxon>
        <taxon>Mesorhabditis</taxon>
    </lineage>
</organism>
<dbReference type="Pfam" id="PF10184">
    <property type="entry name" value="DUF2358"/>
    <property type="match status" value="1"/>
</dbReference>
<proteinExistence type="predicted"/>
<sequence length="214" mass="25388">MYSITRRALLLPRHRIQPVLRLYSEIDFSKEKPTPWQLEHIQTRLIDTTPDFFRSRIDYTFYKPDVICEDQLTGRTYVGRDQLMRLFGLYSVTLKMICPHIEMECVDCHPQIEDGTVRLRWRVKYVSWLRALTNPRLFRFDYRIKNLSWYDGYSVFYADGNGDVYKTTIQRCRRDESYLLKGAENIKKKIENVVAPKPAGTVNSSTSEEEKAKQ</sequence>
<evidence type="ECO:0000313" key="2">
    <source>
        <dbReference type="Proteomes" id="UP001177023"/>
    </source>
</evidence>
<reference evidence="1" key="1">
    <citation type="submission" date="2023-06" db="EMBL/GenBank/DDBJ databases">
        <authorList>
            <person name="Delattre M."/>
        </authorList>
    </citation>
    <scope>NUCLEOTIDE SEQUENCE</scope>
    <source>
        <strain evidence="1">AF72</strain>
    </source>
</reference>
<evidence type="ECO:0000313" key="1">
    <source>
        <dbReference type="EMBL" id="CAJ0585864.1"/>
    </source>
</evidence>
<dbReference type="Proteomes" id="UP001177023">
    <property type="component" value="Unassembled WGS sequence"/>
</dbReference>
<comment type="caution">
    <text evidence="1">The sequence shown here is derived from an EMBL/GenBank/DDBJ whole genome shotgun (WGS) entry which is preliminary data.</text>
</comment>
<name>A0AA36DDR0_9BILA</name>
<dbReference type="EMBL" id="CATQJA010002706">
    <property type="protein sequence ID" value="CAJ0585864.1"/>
    <property type="molecule type" value="Genomic_DNA"/>
</dbReference>
<gene>
    <name evidence="1" type="ORF">MSPICULIGERA_LOCUS23874</name>
</gene>
<keyword evidence="2" id="KW-1185">Reference proteome</keyword>
<protein>
    <submittedName>
        <fullName evidence="1">Uncharacterized protein</fullName>
    </submittedName>
</protein>
<dbReference type="InterPro" id="IPR018790">
    <property type="entry name" value="DUF2358"/>
</dbReference>
<dbReference type="AlphaFoldDB" id="A0AA36DDR0"/>
<feature type="non-terminal residue" evidence="1">
    <location>
        <position position="214"/>
    </location>
</feature>
<dbReference type="PANTHER" id="PTHR31094">
    <property type="entry name" value="RIKEN CDNA 2310061I04 GENE"/>
    <property type="match status" value="1"/>
</dbReference>
<accession>A0AA36DDR0</accession>